<dbReference type="SMART" id="SM00710">
    <property type="entry name" value="PbH1"/>
    <property type="match status" value="3"/>
</dbReference>
<comment type="caution">
    <text evidence="2">The sequence shown here is derived from an EMBL/GenBank/DDBJ whole genome shotgun (WGS) entry which is preliminary data.</text>
</comment>
<name>A0A662D5E4_UNCAE</name>
<protein>
    <recommendedName>
        <fullName evidence="1">Periplasmic copper-binding protein NosD beta helix domain-containing protein</fullName>
    </recommendedName>
</protein>
<proteinExistence type="predicted"/>
<feature type="non-terminal residue" evidence="2">
    <location>
        <position position="921"/>
    </location>
</feature>
<dbReference type="AlphaFoldDB" id="A0A662D5E4"/>
<feature type="domain" description="Periplasmic copper-binding protein NosD beta helix" evidence="1">
    <location>
        <begin position="258"/>
        <end position="374"/>
    </location>
</feature>
<dbReference type="InterPro" id="IPR007742">
    <property type="entry name" value="NosD_dom"/>
</dbReference>
<organism evidence="2 3">
    <name type="scientific">Aerophobetes bacterium</name>
    <dbReference type="NCBI Taxonomy" id="2030807"/>
    <lineage>
        <taxon>Bacteria</taxon>
        <taxon>Candidatus Aerophobota</taxon>
    </lineage>
</organism>
<gene>
    <name evidence="2" type="ORF">DRJ04_09315</name>
</gene>
<feature type="non-terminal residue" evidence="2">
    <location>
        <position position="1"/>
    </location>
</feature>
<evidence type="ECO:0000313" key="3">
    <source>
        <dbReference type="Proteomes" id="UP000280417"/>
    </source>
</evidence>
<dbReference type="EMBL" id="QMQA01000327">
    <property type="protein sequence ID" value="RLE10279.1"/>
    <property type="molecule type" value="Genomic_DNA"/>
</dbReference>
<accession>A0A662D5E4</accession>
<dbReference type="Pfam" id="PF05048">
    <property type="entry name" value="NosD"/>
    <property type="match status" value="1"/>
</dbReference>
<sequence length="921" mass="101182">ISIRNTQAIFNSTGTNLTDVDYLQSNPTLNISCLVYRNLDNPINSVWINITLPNGTDQTYFLQNTSSRNQTQIWYITLNTSKEFQNLLGNYTVTFFANSTLSNGSVITQEIPAPTTQFSIEQMNITITLYSPENNAVNTTDRTPDFTFKPITTHGENLSCTVYLNNGTLIPIYHNSSVPNATITVITSNTTLLDGNYTWWVNCSAEYSVIHKQNQSEIRNLSIQIIALECSSCAECSRIIQKEALSGDTVQLTADITNTAETCISFGGTDNITFDCTGHTIQGNNSGYGIWLNDSSDNNTIKNCIITNFSYGIYINSSTLNLIYNNHLNNTQNVYLDPNISGENYFNTSLNCSGQTNIIGGPCIGGNYWTSPSGTGISDICQDLDGYGICDSEYNLTNQTAIAYDYLPLAKIHATRAGYFVKNQTFDVYGRVNITGYYFRTDLNESIADDSSTFSLGTGENVNIGENITLAWNGSAYAKSGTYTSRIFVGDNETVWKSLEIVNSTPENTSISVYYYYSDDLISWTSGNIGQTARFFRYMLVLNTSNTSITPVVYSVTINRTHKSTPGKITITLVNINNPSYTLSKTCSDTAICEKEFLFPAELPGGNYTVSITAENSSAWYENASTSFVRYFEEPVATDVVLIPDPETEVITNMTSDDYSFLINLTVVSETTTLHYPDIQLDDDGLGFKSVENLTSCPSMLSPGESCTKVFNLTVPGGKAPGLYSLIWGAVWINNNGSSGSVQNTSHVDIKSNPGLTVSPTNLTADQNLSQSQIFDFTVQNTGNVVLDNVHVYLASGTIPSSWVSFYSTSTKWNDTTDTWSYLASTEPAPLQINITVTNYTPANYSGIVNITSEYLGSPSAYQLIYLEVNVSPNFTISQTLINITQNLSQTHIQHIQINSTGNSPITNVTVTYISQNLPAS</sequence>
<dbReference type="NCBIfam" id="TIGR03804">
    <property type="entry name" value="para_beta_helix"/>
    <property type="match status" value="1"/>
</dbReference>
<dbReference type="Proteomes" id="UP000280417">
    <property type="component" value="Unassembled WGS sequence"/>
</dbReference>
<evidence type="ECO:0000313" key="2">
    <source>
        <dbReference type="EMBL" id="RLE10279.1"/>
    </source>
</evidence>
<reference evidence="2 3" key="1">
    <citation type="submission" date="2018-06" db="EMBL/GenBank/DDBJ databases">
        <title>Extensive metabolic versatility and redundancy in microbially diverse, dynamic hydrothermal sediments.</title>
        <authorList>
            <person name="Dombrowski N."/>
            <person name="Teske A."/>
            <person name="Baker B.J."/>
        </authorList>
    </citation>
    <scope>NUCLEOTIDE SEQUENCE [LARGE SCALE GENOMIC DNA]</scope>
    <source>
        <strain evidence="2">B3_G15</strain>
    </source>
</reference>
<evidence type="ECO:0000259" key="1">
    <source>
        <dbReference type="Pfam" id="PF05048"/>
    </source>
</evidence>
<dbReference type="InterPro" id="IPR006626">
    <property type="entry name" value="PbH1"/>
</dbReference>
<dbReference type="InterPro" id="IPR022441">
    <property type="entry name" value="Para_beta_helix_rpt-2"/>
</dbReference>